<evidence type="ECO:0000259" key="1">
    <source>
        <dbReference type="SMART" id="SM00923"/>
    </source>
</evidence>
<dbReference type="GO" id="GO:0005829">
    <property type="term" value="C:cytosol"/>
    <property type="evidence" value="ECO:0007669"/>
    <property type="project" value="TreeGrafter"/>
</dbReference>
<dbReference type="Pfam" id="PF03621">
    <property type="entry name" value="MbtH"/>
    <property type="match status" value="1"/>
</dbReference>
<dbReference type="InterPro" id="IPR038020">
    <property type="entry name" value="MbtH-like_sf"/>
</dbReference>
<accession>A0AA90GYT1</accession>
<dbReference type="Gene3D" id="3.90.820.10">
    <property type="entry name" value="Structural Genomics, Unknown Function 30-nov-00 1gh9 Mol_id"/>
    <property type="match status" value="1"/>
</dbReference>
<dbReference type="GO" id="GO:0019290">
    <property type="term" value="P:siderophore biosynthetic process"/>
    <property type="evidence" value="ECO:0007669"/>
    <property type="project" value="TreeGrafter"/>
</dbReference>
<protein>
    <submittedName>
        <fullName evidence="3">MbtH family NRPS accessory protein</fullName>
    </submittedName>
</protein>
<evidence type="ECO:0000313" key="3">
    <source>
        <dbReference type="EMBL" id="MDI5968931.1"/>
    </source>
</evidence>
<organism evidence="3">
    <name type="scientific">Streptantibioticus silvisoli</name>
    <dbReference type="NCBI Taxonomy" id="2705255"/>
    <lineage>
        <taxon>Bacteria</taxon>
        <taxon>Bacillati</taxon>
        <taxon>Actinomycetota</taxon>
        <taxon>Actinomycetes</taxon>
        <taxon>Kitasatosporales</taxon>
        <taxon>Streptomycetaceae</taxon>
        <taxon>Streptantibioticus</taxon>
    </lineage>
</organism>
<evidence type="ECO:0000313" key="2">
    <source>
        <dbReference type="EMBL" id="MDI5965408.1"/>
    </source>
</evidence>
<dbReference type="PANTHER" id="PTHR38444:SF1">
    <property type="entry name" value="ENTEROBACTIN BIOSYNTHESIS PROTEIN YBDZ"/>
    <property type="match status" value="1"/>
</dbReference>
<dbReference type="PANTHER" id="PTHR38444">
    <property type="entry name" value="ENTEROBACTIN BIOSYNTHESIS PROTEIN YBDZ"/>
    <property type="match status" value="1"/>
</dbReference>
<keyword evidence="4" id="KW-1185">Reference proteome</keyword>
<evidence type="ECO:0000313" key="4">
    <source>
        <dbReference type="Proteomes" id="UP001156398"/>
    </source>
</evidence>
<sequence length="73" mass="7902">MPNPFDEESSSFLVLVNDEKQYSLWPAALAVPGGWTVARGEGSRAESLEFVETVWTDMRPAGLVEAMAAEVTG</sequence>
<dbReference type="InterPro" id="IPR005153">
    <property type="entry name" value="MbtH-like_dom"/>
</dbReference>
<dbReference type="InterPro" id="IPR037407">
    <property type="entry name" value="MLP_fam"/>
</dbReference>
<comment type="caution">
    <text evidence="3">The sequence shown here is derived from an EMBL/GenBank/DDBJ whole genome shotgun (WGS) entry which is preliminary data.</text>
</comment>
<reference evidence="3 4" key="1">
    <citation type="submission" date="2023-05" db="EMBL/GenBank/DDBJ databases">
        <title>Streptantibioticus silvisoli sp. nov., acidotolerant actinomycetes 1 from pine litter.</title>
        <authorList>
            <person name="Swiecimska M."/>
            <person name="Golinska P."/>
            <person name="Sangal V."/>
            <person name="Wachnowicz B."/>
            <person name="Goodfellow M."/>
        </authorList>
    </citation>
    <scope>NUCLEOTIDE SEQUENCE</scope>
    <source>
        <strain evidence="3">SL13</strain>
        <strain evidence="2 4">SL54</strain>
    </source>
</reference>
<gene>
    <name evidence="2" type="ORF">POF43_022225</name>
    <name evidence="3" type="ORF">POF50_006165</name>
</gene>
<dbReference type="RefSeq" id="WP_271318801.1">
    <property type="nucleotide sequence ID" value="NZ_JAAGKO020000034.1"/>
</dbReference>
<proteinExistence type="predicted"/>
<dbReference type="Proteomes" id="UP001156398">
    <property type="component" value="Unassembled WGS sequence"/>
</dbReference>
<dbReference type="SMART" id="SM00923">
    <property type="entry name" value="MbtH"/>
    <property type="match status" value="1"/>
</dbReference>
<name>A0AA90GYT1_9ACTN</name>
<dbReference type="EMBL" id="JAAGKO020000034">
    <property type="protein sequence ID" value="MDI5965408.1"/>
    <property type="molecule type" value="Genomic_DNA"/>
</dbReference>
<dbReference type="SUPFAM" id="SSF160582">
    <property type="entry name" value="MbtH-like"/>
    <property type="match status" value="1"/>
</dbReference>
<feature type="domain" description="MbtH-like" evidence="1">
    <location>
        <begin position="3"/>
        <end position="53"/>
    </location>
</feature>
<dbReference type="AlphaFoldDB" id="A0AA90GYT1"/>
<dbReference type="EMBL" id="JABXJJ020000007">
    <property type="protein sequence ID" value="MDI5968931.1"/>
    <property type="molecule type" value="Genomic_DNA"/>
</dbReference>